<dbReference type="AlphaFoldDB" id="A0A9P5XKL2"/>
<dbReference type="PIRSF" id="PIRSF001112">
    <property type="entry name" value="Epoxide_hydrolase"/>
    <property type="match status" value="1"/>
</dbReference>
<dbReference type="EMBL" id="MU151064">
    <property type="protein sequence ID" value="KAF9453152.1"/>
    <property type="molecule type" value="Genomic_DNA"/>
</dbReference>
<evidence type="ECO:0000256" key="3">
    <source>
        <dbReference type="ARBA" id="ARBA00022801"/>
    </source>
</evidence>
<dbReference type="OrthoDB" id="7130006at2759"/>
<dbReference type="InterPro" id="IPR010497">
    <property type="entry name" value="Epoxide_hydro_N"/>
</dbReference>
<dbReference type="GO" id="GO:0097176">
    <property type="term" value="P:epoxide metabolic process"/>
    <property type="evidence" value="ECO:0007669"/>
    <property type="project" value="TreeGrafter"/>
</dbReference>
<dbReference type="InterPro" id="IPR029058">
    <property type="entry name" value="AB_hydrolase_fold"/>
</dbReference>
<dbReference type="InterPro" id="IPR016292">
    <property type="entry name" value="Epoxide_hydrolase"/>
</dbReference>
<evidence type="ECO:0000259" key="5">
    <source>
        <dbReference type="Pfam" id="PF06441"/>
    </source>
</evidence>
<gene>
    <name evidence="6" type="ORF">P691DRAFT_782081</name>
</gene>
<feature type="active site" description="Proton acceptor" evidence="4">
    <location>
        <position position="368"/>
    </location>
</feature>
<comment type="caution">
    <text evidence="6">The sequence shown here is derived from an EMBL/GenBank/DDBJ whole genome shotgun (WGS) entry which is preliminary data.</text>
</comment>
<keyword evidence="2" id="KW-0058">Aromatic hydrocarbons catabolism</keyword>
<evidence type="ECO:0000256" key="2">
    <source>
        <dbReference type="ARBA" id="ARBA00022797"/>
    </source>
</evidence>
<reference evidence="6" key="1">
    <citation type="submission" date="2020-11" db="EMBL/GenBank/DDBJ databases">
        <authorList>
            <consortium name="DOE Joint Genome Institute"/>
            <person name="Ahrendt S."/>
            <person name="Riley R."/>
            <person name="Andreopoulos W."/>
            <person name="Labutti K."/>
            <person name="Pangilinan J."/>
            <person name="Ruiz-Duenas F.J."/>
            <person name="Barrasa J.M."/>
            <person name="Sanchez-Garcia M."/>
            <person name="Camarero S."/>
            <person name="Miyauchi S."/>
            <person name="Serrano A."/>
            <person name="Linde D."/>
            <person name="Babiker R."/>
            <person name="Drula E."/>
            <person name="Ayuso-Fernandez I."/>
            <person name="Pacheco R."/>
            <person name="Padilla G."/>
            <person name="Ferreira P."/>
            <person name="Barriuso J."/>
            <person name="Kellner H."/>
            <person name="Castanera R."/>
            <person name="Alfaro M."/>
            <person name="Ramirez L."/>
            <person name="Pisabarro A.G."/>
            <person name="Kuo A."/>
            <person name="Tritt A."/>
            <person name="Lipzen A."/>
            <person name="He G."/>
            <person name="Yan M."/>
            <person name="Ng V."/>
            <person name="Cullen D."/>
            <person name="Martin F."/>
            <person name="Rosso M.-N."/>
            <person name="Henrissat B."/>
            <person name="Hibbett D."/>
            <person name="Martinez A.T."/>
            <person name="Grigoriev I.V."/>
        </authorList>
    </citation>
    <scope>NUCLEOTIDE SEQUENCE</scope>
    <source>
        <strain evidence="6">MF-IS2</strain>
    </source>
</reference>
<dbReference type="InterPro" id="IPR000639">
    <property type="entry name" value="Epox_hydrolase-like"/>
</dbReference>
<keyword evidence="3" id="KW-0378">Hydrolase</keyword>
<feature type="domain" description="Epoxide hydrolase N-terminal" evidence="5">
    <location>
        <begin position="5"/>
        <end position="114"/>
    </location>
</feature>
<dbReference type="Gene3D" id="3.40.50.1820">
    <property type="entry name" value="alpha/beta hydrolase"/>
    <property type="match status" value="1"/>
</dbReference>
<proteinExistence type="inferred from homology"/>
<dbReference type="PANTHER" id="PTHR21661">
    <property type="entry name" value="EPOXIDE HYDROLASE 1-RELATED"/>
    <property type="match status" value="1"/>
</dbReference>
<organism evidence="6 7">
    <name type="scientific">Macrolepiota fuliginosa MF-IS2</name>
    <dbReference type="NCBI Taxonomy" id="1400762"/>
    <lineage>
        <taxon>Eukaryota</taxon>
        <taxon>Fungi</taxon>
        <taxon>Dikarya</taxon>
        <taxon>Basidiomycota</taxon>
        <taxon>Agaricomycotina</taxon>
        <taxon>Agaricomycetes</taxon>
        <taxon>Agaricomycetidae</taxon>
        <taxon>Agaricales</taxon>
        <taxon>Agaricineae</taxon>
        <taxon>Agaricaceae</taxon>
        <taxon>Macrolepiota</taxon>
    </lineage>
</organism>
<feature type="active site" description="Nucleophile" evidence="4">
    <location>
        <position position="180"/>
    </location>
</feature>
<sequence length="404" mass="45842">MSSETPFKIAVSDEDIALLKKKLDLTRFPDELQDAGRDYGAPLSDIQRLVAYWKDKYDWRKHEAELNAELPQFTRDIEVEGFGSLNVHYIHKKSSVPTAIPLLFVHGWPGSFLEARKILPLLVQDSPEHPSFHVVAISLPGFGFSEAPKKRGFAIGQYAEVSHKLMLALGYNEYVTQGGDWGAVITRRIAVDYGQKHNKAWHTNMPLTAPPHPWNRPKLFFQHLIARLTPAEKAGIARMQWFRKEGRGYFIEQSTQPQTLGYSLADSPAGLLGWIYEKLLAWTDDYPWTEDEVLTWISIYWFSRSGPTASVRIYYEFTKSNQDLMETISPTNIPIGYSYFPKELANFPRFWLKAPNVVFEAEHESGGHFAAYECPAVLVGDLRKMFGKGGPAFGVVGSHQGFKL</sequence>
<dbReference type="PANTHER" id="PTHR21661:SF35">
    <property type="entry name" value="EPOXIDE HYDROLASE"/>
    <property type="match status" value="1"/>
</dbReference>
<feature type="active site" description="Proton donor" evidence="4">
    <location>
        <position position="314"/>
    </location>
</feature>
<dbReference type="Proteomes" id="UP000807342">
    <property type="component" value="Unassembled WGS sequence"/>
</dbReference>
<keyword evidence="7" id="KW-1185">Reference proteome</keyword>
<evidence type="ECO:0000256" key="4">
    <source>
        <dbReference type="PIRSR" id="PIRSR001112-1"/>
    </source>
</evidence>
<dbReference type="SUPFAM" id="SSF53474">
    <property type="entry name" value="alpha/beta-Hydrolases"/>
    <property type="match status" value="1"/>
</dbReference>
<dbReference type="PRINTS" id="PR00412">
    <property type="entry name" value="EPOXHYDRLASE"/>
</dbReference>
<comment type="similarity">
    <text evidence="1">Belongs to the peptidase S33 family.</text>
</comment>
<accession>A0A9P5XKL2</accession>
<evidence type="ECO:0000256" key="1">
    <source>
        <dbReference type="ARBA" id="ARBA00010088"/>
    </source>
</evidence>
<dbReference type="GO" id="GO:0004301">
    <property type="term" value="F:epoxide hydrolase activity"/>
    <property type="evidence" value="ECO:0007669"/>
    <property type="project" value="TreeGrafter"/>
</dbReference>
<dbReference type="Pfam" id="PF06441">
    <property type="entry name" value="EHN"/>
    <property type="match status" value="1"/>
</dbReference>
<protein>
    <submittedName>
        <fullName evidence="6">Alpha/beta-hydrolase</fullName>
    </submittedName>
</protein>
<evidence type="ECO:0000313" key="7">
    <source>
        <dbReference type="Proteomes" id="UP000807342"/>
    </source>
</evidence>
<evidence type="ECO:0000313" key="6">
    <source>
        <dbReference type="EMBL" id="KAF9453152.1"/>
    </source>
</evidence>
<name>A0A9P5XKL2_9AGAR</name>